<organism evidence="2 3">
    <name type="scientific">Prorocentrum cordatum</name>
    <dbReference type="NCBI Taxonomy" id="2364126"/>
    <lineage>
        <taxon>Eukaryota</taxon>
        <taxon>Sar</taxon>
        <taxon>Alveolata</taxon>
        <taxon>Dinophyceae</taxon>
        <taxon>Prorocentrales</taxon>
        <taxon>Prorocentraceae</taxon>
        <taxon>Prorocentrum</taxon>
    </lineage>
</organism>
<evidence type="ECO:0000313" key="2">
    <source>
        <dbReference type="EMBL" id="CAK0796820.1"/>
    </source>
</evidence>
<sequence length="89" mass="10017">AGATLKQYREAFWRAHEAARADPGRVPRMCVGIREVQPHELPHEVPWEASTPRGDGGGLHGAEPGGVRFGEEQETWRWPVHDRPEMTKP</sequence>
<reference evidence="2" key="1">
    <citation type="submission" date="2023-10" db="EMBL/GenBank/DDBJ databases">
        <authorList>
            <person name="Chen Y."/>
            <person name="Shah S."/>
            <person name="Dougan E. K."/>
            <person name="Thang M."/>
            <person name="Chan C."/>
        </authorList>
    </citation>
    <scope>NUCLEOTIDE SEQUENCE [LARGE SCALE GENOMIC DNA]</scope>
</reference>
<evidence type="ECO:0000313" key="3">
    <source>
        <dbReference type="Proteomes" id="UP001189429"/>
    </source>
</evidence>
<comment type="caution">
    <text evidence="2">The sequence shown here is derived from an EMBL/GenBank/DDBJ whole genome shotgun (WGS) entry which is preliminary data.</text>
</comment>
<feature type="non-terminal residue" evidence="2">
    <location>
        <position position="89"/>
    </location>
</feature>
<protein>
    <submittedName>
        <fullName evidence="2">Uncharacterized protein</fullName>
    </submittedName>
</protein>
<feature type="region of interest" description="Disordered" evidence="1">
    <location>
        <begin position="41"/>
        <end position="89"/>
    </location>
</feature>
<proteinExistence type="predicted"/>
<keyword evidence="3" id="KW-1185">Reference proteome</keyword>
<dbReference type="Proteomes" id="UP001189429">
    <property type="component" value="Unassembled WGS sequence"/>
</dbReference>
<feature type="compositionally biased region" description="Basic and acidic residues" evidence="1">
    <location>
        <begin position="69"/>
        <end position="89"/>
    </location>
</feature>
<accession>A0ABN9PYK3</accession>
<feature type="compositionally biased region" description="Gly residues" evidence="1">
    <location>
        <begin position="54"/>
        <end position="68"/>
    </location>
</feature>
<feature type="non-terminal residue" evidence="2">
    <location>
        <position position="1"/>
    </location>
</feature>
<evidence type="ECO:0000256" key="1">
    <source>
        <dbReference type="SAM" id="MobiDB-lite"/>
    </source>
</evidence>
<dbReference type="EMBL" id="CAUYUJ010001633">
    <property type="protein sequence ID" value="CAK0796820.1"/>
    <property type="molecule type" value="Genomic_DNA"/>
</dbReference>
<gene>
    <name evidence="2" type="ORF">PCOR1329_LOCUS6096</name>
</gene>
<name>A0ABN9PYK3_9DINO</name>